<comment type="caution">
    <text evidence="1">The sequence shown here is derived from an EMBL/GenBank/DDBJ whole genome shotgun (WGS) entry which is preliminary data.</text>
</comment>
<evidence type="ECO:0000313" key="1">
    <source>
        <dbReference type="EMBL" id="MDS1003313.1"/>
    </source>
</evidence>
<dbReference type="AlphaFoldDB" id="A0AAE4FIY7"/>
<sequence>MANREDLIEEIVSCNLMCLSANKQGLIYGNKIFGGAYYWLALL</sequence>
<organism evidence="1 2">
    <name type="scientific">Clostridium sporogenes</name>
    <dbReference type="NCBI Taxonomy" id="1509"/>
    <lineage>
        <taxon>Bacteria</taxon>
        <taxon>Bacillati</taxon>
        <taxon>Bacillota</taxon>
        <taxon>Clostridia</taxon>
        <taxon>Eubacteriales</taxon>
        <taxon>Clostridiaceae</taxon>
        <taxon>Clostridium</taxon>
    </lineage>
</organism>
<gene>
    <name evidence="1" type="ORF">P9J83_07360</name>
</gene>
<evidence type="ECO:0000313" key="2">
    <source>
        <dbReference type="Proteomes" id="UP001182303"/>
    </source>
</evidence>
<proteinExistence type="predicted"/>
<protein>
    <submittedName>
        <fullName evidence="1">Uncharacterized protein</fullName>
    </submittedName>
</protein>
<name>A0AAE4FIY7_CLOSG</name>
<dbReference type="Proteomes" id="UP001182303">
    <property type="component" value="Unassembled WGS sequence"/>
</dbReference>
<dbReference type="RefSeq" id="WP_278324686.1">
    <property type="nucleotide sequence ID" value="NZ_JARUIS010000008.1"/>
</dbReference>
<accession>A0AAE4FIY7</accession>
<reference evidence="1" key="1">
    <citation type="submission" date="2023-04" db="EMBL/GenBank/DDBJ databases">
        <title>Assessment of the microbiological origin of a defect in Grana Padano cheese.</title>
        <authorList>
            <person name="Zago M."/>
            <person name="Rossetti L."/>
            <person name="Bonvini B."/>
            <person name="Carminati D."/>
            <person name="Giraffa G."/>
        </authorList>
    </citation>
    <scope>NUCLEOTIDE SEQUENCE</scope>
    <source>
        <strain evidence="1">4990</strain>
    </source>
</reference>
<dbReference type="EMBL" id="JARUIS010000008">
    <property type="protein sequence ID" value="MDS1003313.1"/>
    <property type="molecule type" value="Genomic_DNA"/>
</dbReference>